<protein>
    <submittedName>
        <fullName evidence="1">Uncharacterized protein</fullName>
    </submittedName>
</protein>
<dbReference type="AlphaFoldDB" id="A0A486RZA4"/>
<accession>A0A486RZA4</accession>
<reference evidence="1" key="1">
    <citation type="submission" date="2019-03" db="EMBL/GenBank/DDBJ databases">
        <authorList>
            <consortium name="Pathogen Informatics"/>
        </authorList>
    </citation>
    <scope>NUCLEOTIDE SEQUENCE</scope>
    <source>
        <strain evidence="1">5012STDY7626448</strain>
    </source>
</reference>
<name>A0A486RZA4_KLEPN</name>
<sequence>MLSFIDYIKKSATPNIEDIQFKGSADLEVPETKVKSDFFNQILKSSKINSSSSNFSYLDDTKLSNYIYNTFLYDDISYESTPKTKYVIENISRELGVQKVDYALLDILSKKIFKSSDEDIVKFLALLSSFDVKTIPLTSLLSVTSLYSHKSDVVKESVLSTVEYWEWPDIVQYLERMEDFKRPYLQKYKEEVIENLRSL</sequence>
<dbReference type="RefSeq" id="WP_102003594.1">
    <property type="nucleotide sequence ID" value="NZ_BIKG01000050.1"/>
</dbReference>
<evidence type="ECO:0000313" key="1">
    <source>
        <dbReference type="EMBL" id="VGM07376.1"/>
    </source>
</evidence>
<dbReference type="EMBL" id="CAAHCU010000013">
    <property type="protein sequence ID" value="VGM07376.1"/>
    <property type="molecule type" value="Genomic_DNA"/>
</dbReference>
<proteinExistence type="predicted"/>
<organism evidence="1">
    <name type="scientific">Klebsiella pneumoniae</name>
    <dbReference type="NCBI Taxonomy" id="573"/>
    <lineage>
        <taxon>Bacteria</taxon>
        <taxon>Pseudomonadati</taxon>
        <taxon>Pseudomonadota</taxon>
        <taxon>Gammaproteobacteria</taxon>
        <taxon>Enterobacterales</taxon>
        <taxon>Enterobacteriaceae</taxon>
        <taxon>Klebsiella/Raoultella group</taxon>
        <taxon>Klebsiella</taxon>
        <taxon>Klebsiella pneumoniae complex</taxon>
    </lineage>
</organism>
<gene>
    <name evidence="1" type="ORF">SAMEA4873650_04952</name>
</gene>